<evidence type="ECO:0000259" key="1">
    <source>
        <dbReference type="Pfam" id="PF24390"/>
    </source>
</evidence>
<proteinExistence type="predicted"/>
<evidence type="ECO:0000313" key="2">
    <source>
        <dbReference type="EMBL" id="WZW56709.1"/>
    </source>
</evidence>
<reference evidence="2 3" key="1">
    <citation type="submission" date="2024-04" db="EMBL/GenBank/DDBJ databases">
        <title>Biological Control Activity of Plant Growth Promoting Rhizobacteria Burkholderia pyrrocinia BX1 against Tobacco black shank Introduction Tobacco black shank (TBS) caused by the oomycete Phytophthora. nicotianae (P. nicotianae) has become a destructive soil.</title>
        <authorList>
            <person name="Liu X."/>
            <person name="Shu C."/>
        </authorList>
    </citation>
    <scope>NUCLEOTIDE SEQUENCE [LARGE SCALE GENOMIC DNA]</scope>
    <source>
        <strain evidence="2 3">BX1</strain>
    </source>
</reference>
<organism evidence="2 3">
    <name type="scientific">Burkholderia pyrrocinia</name>
    <name type="common">Pseudomonas pyrrocinia</name>
    <dbReference type="NCBI Taxonomy" id="60550"/>
    <lineage>
        <taxon>Bacteria</taxon>
        <taxon>Pseudomonadati</taxon>
        <taxon>Pseudomonadota</taxon>
        <taxon>Betaproteobacteria</taxon>
        <taxon>Burkholderiales</taxon>
        <taxon>Burkholderiaceae</taxon>
        <taxon>Burkholderia</taxon>
        <taxon>Burkholderia cepacia complex</taxon>
    </lineage>
</organism>
<name>A0ABZ3BPA7_BURPY</name>
<dbReference type="InterPro" id="IPR056920">
    <property type="entry name" value="PRTase-CE"/>
</dbReference>
<dbReference type="EMBL" id="CP150850">
    <property type="protein sequence ID" value="WZW56709.1"/>
    <property type="molecule type" value="Genomic_DNA"/>
</dbReference>
<feature type="domain" description="PRTase-CE" evidence="1">
    <location>
        <begin position="37"/>
        <end position="302"/>
    </location>
</feature>
<keyword evidence="3" id="KW-1185">Reference proteome</keyword>
<evidence type="ECO:0000313" key="3">
    <source>
        <dbReference type="Proteomes" id="UP001484179"/>
    </source>
</evidence>
<sequence>MSFFVPESYESFCDEAIRRFKLLLQKQVLTGIDFGNLDQWLSNFQNKEEKYLSAHLLNSLIYRSGHMLCSSFQHLMHSELPVFLHRNGFQTPQGLVAFHTQLQEAEQDCTIRFVAVDGEFEQAPGKSGSVIIRKFAQHLNISKKILCRPGNVAALPEHVKILIFVDDMLGTGTQFGKFAKFYKLDELCARFAMAYSPQLSHTQGIAHIAKHYPWLTLLPIERMGPEHEFFRAKEPDGLWHGDAANKVEDVKHFCDALSQRNEIPARTRHSLDLAVLFEHAAPNNTLPLYWAKSNRWHPLIAR</sequence>
<protein>
    <recommendedName>
        <fullName evidence="1">PRTase-CE domain-containing protein</fullName>
    </recommendedName>
</protein>
<accession>A0ABZ3BPA7</accession>
<dbReference type="RefSeq" id="WP_342310564.1">
    <property type="nucleotide sequence ID" value="NZ_CP150850.1"/>
</dbReference>
<dbReference type="Proteomes" id="UP001484179">
    <property type="component" value="Chromosome 2"/>
</dbReference>
<dbReference type="Pfam" id="PF24390">
    <property type="entry name" value="PRTase-CE"/>
    <property type="match status" value="1"/>
</dbReference>
<gene>
    <name evidence="2" type="ORF">WN985_29915</name>
</gene>